<feature type="compositionally biased region" description="Acidic residues" evidence="1">
    <location>
        <begin position="166"/>
        <end position="180"/>
    </location>
</feature>
<evidence type="ECO:0000313" key="3">
    <source>
        <dbReference type="EMBL" id="EED93276.1"/>
    </source>
</evidence>
<dbReference type="PANTHER" id="PTHR13182">
    <property type="entry name" value="ZINC FINGER PROTEIN 622"/>
    <property type="match status" value="1"/>
</dbReference>
<dbReference type="HOGENOM" id="CLU_556062_0_0_1"/>
<evidence type="ECO:0000256" key="1">
    <source>
        <dbReference type="SAM" id="MobiDB-lite"/>
    </source>
</evidence>
<dbReference type="PANTHER" id="PTHR13182:SF8">
    <property type="entry name" value="CYTOPLASMIC 60S SUBUNIT BIOGENESIS FACTOR ZNF622"/>
    <property type="match status" value="1"/>
</dbReference>
<dbReference type="Pfam" id="PF12756">
    <property type="entry name" value="zf-C2H2_2"/>
    <property type="match status" value="1"/>
</dbReference>
<sequence>MQLPTPSPSPPAGAPAFSSLPQLTSTTAPGKTFTSRTQLQSHYKSDWHRYNLKRREASLPMLSESDFTARLEAALALRKEREGREERSGTGHLAKGKKSKKKDGSAGGVPKKKDHKRKPAFAKREENVVTVANDEYENSMEDAMEDTENVNDGTPEHITDTTNNGDIDDDDDDDMDEESLPEINPTQSLFDNHTSSTLQSNLSYMTNTYSFFLPDPEYCIDLEGILGYCSEKVRLGRTCLYCQRVFRSWEGCMKHMRDKRHCKILYERGVDQEEFDVFYDFEKANEEFLGKKTKVTDDGDKKESEVVVDDDEAMEEGDEGEWEDVDNYEDESMKDDDLYAAYQEEIASHGFDITPLGELIFPDGRIVGHRGLSRYYKQRFAPDRMERAAVRAARDAAGDRLYGGRVVNLYQLRGEDVGDGSAGGSGEGGGLALATSMGRMAGSIPTGRSGKGILVSGGGKGGFTSLSLYRYRAAVKKQRREDDRGRRLQYRTQYNMNRMDKKANNKMTGVVTSMQPR</sequence>
<dbReference type="STRING" id="35128.B8BZ28"/>
<dbReference type="InterPro" id="IPR013087">
    <property type="entry name" value="Znf_C2H2_type"/>
</dbReference>
<feature type="region of interest" description="Disordered" evidence="1">
    <location>
        <begin position="1"/>
        <end position="46"/>
    </location>
</feature>
<proteinExistence type="predicted"/>
<gene>
    <name evidence="3" type="ORF">THAPSDRAFT_22203</name>
</gene>
<dbReference type="PROSITE" id="PS00028">
    <property type="entry name" value="ZINC_FINGER_C2H2_1"/>
    <property type="match status" value="1"/>
</dbReference>
<feature type="compositionally biased region" description="Polar residues" evidence="1">
    <location>
        <begin position="22"/>
        <end position="42"/>
    </location>
</feature>
<dbReference type="PaxDb" id="35128-Thaps22203"/>
<dbReference type="RefSeq" id="XP_002289739.1">
    <property type="nucleotide sequence ID" value="XM_002289703.1"/>
</dbReference>
<dbReference type="InterPro" id="IPR040025">
    <property type="entry name" value="Znf622/Rei1/Reh1"/>
</dbReference>
<dbReference type="AlphaFoldDB" id="B8BZ28"/>
<dbReference type="EMBL" id="CM000641">
    <property type="protein sequence ID" value="EED93276.1"/>
    <property type="molecule type" value="Genomic_DNA"/>
</dbReference>
<accession>B8BZ28</accession>
<feature type="compositionally biased region" description="Basic residues" evidence="1">
    <location>
        <begin position="110"/>
        <end position="121"/>
    </location>
</feature>
<feature type="domain" description="C2H2-type" evidence="2">
    <location>
        <begin position="239"/>
        <end position="261"/>
    </location>
</feature>
<feature type="compositionally biased region" description="Basic and acidic residues" evidence="1">
    <location>
        <begin position="78"/>
        <end position="89"/>
    </location>
</feature>
<dbReference type="KEGG" id="tps:THAPSDRAFT_22203"/>
<feature type="region of interest" description="Disordered" evidence="1">
    <location>
        <begin position="78"/>
        <end position="188"/>
    </location>
</feature>
<dbReference type="GO" id="GO:0042273">
    <property type="term" value="P:ribosomal large subunit biogenesis"/>
    <property type="evidence" value="ECO:0000318"/>
    <property type="project" value="GO_Central"/>
</dbReference>
<dbReference type="SUPFAM" id="SSF57667">
    <property type="entry name" value="beta-beta-alpha zinc fingers"/>
    <property type="match status" value="1"/>
</dbReference>
<dbReference type="OMA" id="NATHMER"/>
<evidence type="ECO:0000259" key="2">
    <source>
        <dbReference type="PROSITE" id="PS00028"/>
    </source>
</evidence>
<dbReference type="GeneID" id="7453331"/>
<feature type="compositionally biased region" description="Acidic residues" evidence="1">
    <location>
        <begin position="134"/>
        <end position="149"/>
    </location>
</feature>
<protein>
    <recommendedName>
        <fullName evidence="2">C2H2-type domain-containing protein</fullName>
    </recommendedName>
</protein>
<dbReference type="InterPro" id="IPR041661">
    <property type="entry name" value="ZN622/Rei1/Reh1_Znf-C2H2"/>
</dbReference>
<dbReference type="eggNOG" id="KOG2785">
    <property type="taxonomic scope" value="Eukaryota"/>
</dbReference>
<name>B8BZ28_THAPS</name>
<reference evidence="3 4" key="1">
    <citation type="journal article" date="2004" name="Science">
        <title>The genome of the diatom Thalassiosira pseudonana: ecology, evolution, and metabolism.</title>
        <authorList>
            <person name="Armbrust E.V."/>
            <person name="Berges J.A."/>
            <person name="Bowler C."/>
            <person name="Green B.R."/>
            <person name="Martinez D."/>
            <person name="Putnam N.H."/>
            <person name="Zhou S."/>
            <person name="Allen A.E."/>
            <person name="Apt K.E."/>
            <person name="Bechner M."/>
            <person name="Brzezinski M.A."/>
            <person name="Chaal B.K."/>
            <person name="Chiovitti A."/>
            <person name="Davis A.K."/>
            <person name="Demarest M.S."/>
            <person name="Detter J.C."/>
            <person name="Glavina T."/>
            <person name="Goodstein D."/>
            <person name="Hadi M.Z."/>
            <person name="Hellsten U."/>
            <person name="Hildebrand M."/>
            <person name="Jenkins B.D."/>
            <person name="Jurka J."/>
            <person name="Kapitonov V.V."/>
            <person name="Kroger N."/>
            <person name="Lau W.W."/>
            <person name="Lane T.W."/>
            <person name="Larimer F.W."/>
            <person name="Lippmeier J.C."/>
            <person name="Lucas S."/>
            <person name="Medina M."/>
            <person name="Montsant A."/>
            <person name="Obornik M."/>
            <person name="Parker M.S."/>
            <person name="Palenik B."/>
            <person name="Pazour G.J."/>
            <person name="Richardson P.M."/>
            <person name="Rynearson T.A."/>
            <person name="Saito M.A."/>
            <person name="Schwartz D.C."/>
            <person name="Thamatrakoln K."/>
            <person name="Valentin K."/>
            <person name="Vardi A."/>
            <person name="Wilkerson F.P."/>
            <person name="Rokhsar D.S."/>
        </authorList>
    </citation>
    <scope>NUCLEOTIDE SEQUENCE [LARGE SCALE GENOMIC DNA]</scope>
    <source>
        <strain evidence="3 4">CCMP1335</strain>
    </source>
</reference>
<dbReference type="InterPro" id="IPR036236">
    <property type="entry name" value="Znf_C2H2_sf"/>
</dbReference>
<reference evidence="3 4" key="2">
    <citation type="journal article" date="2008" name="Nature">
        <title>The Phaeodactylum genome reveals the evolutionary history of diatom genomes.</title>
        <authorList>
            <person name="Bowler C."/>
            <person name="Allen A.E."/>
            <person name="Badger J.H."/>
            <person name="Grimwood J."/>
            <person name="Jabbari K."/>
            <person name="Kuo A."/>
            <person name="Maheswari U."/>
            <person name="Martens C."/>
            <person name="Maumus F."/>
            <person name="Otillar R.P."/>
            <person name="Rayko E."/>
            <person name="Salamov A."/>
            <person name="Vandepoele K."/>
            <person name="Beszteri B."/>
            <person name="Gruber A."/>
            <person name="Heijde M."/>
            <person name="Katinka M."/>
            <person name="Mock T."/>
            <person name="Valentin K."/>
            <person name="Verret F."/>
            <person name="Berges J.A."/>
            <person name="Brownlee C."/>
            <person name="Cadoret J.P."/>
            <person name="Chiovitti A."/>
            <person name="Choi C.J."/>
            <person name="Coesel S."/>
            <person name="De Martino A."/>
            <person name="Detter J.C."/>
            <person name="Durkin C."/>
            <person name="Falciatore A."/>
            <person name="Fournet J."/>
            <person name="Haruta M."/>
            <person name="Huysman M.J."/>
            <person name="Jenkins B.D."/>
            <person name="Jiroutova K."/>
            <person name="Jorgensen R.E."/>
            <person name="Joubert Y."/>
            <person name="Kaplan A."/>
            <person name="Kroger N."/>
            <person name="Kroth P.G."/>
            <person name="La Roche J."/>
            <person name="Lindquist E."/>
            <person name="Lommer M."/>
            <person name="Martin-Jezequel V."/>
            <person name="Lopez P.J."/>
            <person name="Lucas S."/>
            <person name="Mangogna M."/>
            <person name="McGinnis K."/>
            <person name="Medlin L.K."/>
            <person name="Montsant A."/>
            <person name="Oudot-Le Secq M.P."/>
            <person name="Napoli C."/>
            <person name="Obornik M."/>
            <person name="Parker M.S."/>
            <person name="Petit J.L."/>
            <person name="Porcel B.M."/>
            <person name="Poulsen N."/>
            <person name="Robison M."/>
            <person name="Rychlewski L."/>
            <person name="Rynearson T.A."/>
            <person name="Schmutz J."/>
            <person name="Shapiro H."/>
            <person name="Siaut M."/>
            <person name="Stanley M."/>
            <person name="Sussman M.R."/>
            <person name="Taylor A.R."/>
            <person name="Vardi A."/>
            <person name="von Dassow P."/>
            <person name="Vyverman W."/>
            <person name="Willis A."/>
            <person name="Wyrwicz L.S."/>
            <person name="Rokhsar D.S."/>
            <person name="Weissenbach J."/>
            <person name="Armbrust E.V."/>
            <person name="Green B.R."/>
            <person name="Van de Peer Y."/>
            <person name="Grigoriev I.V."/>
        </authorList>
    </citation>
    <scope>NUCLEOTIDE SEQUENCE [LARGE SCALE GENOMIC DNA]</scope>
    <source>
        <strain evidence="3 4">CCMP1335</strain>
    </source>
</reference>
<organism evidence="3 4">
    <name type="scientific">Thalassiosira pseudonana</name>
    <name type="common">Marine diatom</name>
    <name type="synonym">Cyclotella nana</name>
    <dbReference type="NCBI Taxonomy" id="35128"/>
    <lineage>
        <taxon>Eukaryota</taxon>
        <taxon>Sar</taxon>
        <taxon>Stramenopiles</taxon>
        <taxon>Ochrophyta</taxon>
        <taxon>Bacillariophyta</taxon>
        <taxon>Coscinodiscophyceae</taxon>
        <taxon>Thalassiosirophycidae</taxon>
        <taxon>Thalassiosirales</taxon>
        <taxon>Thalassiosiraceae</taxon>
        <taxon>Thalassiosira</taxon>
    </lineage>
</organism>
<dbReference type="GO" id="GO:0030687">
    <property type="term" value="C:preribosome, large subunit precursor"/>
    <property type="evidence" value="ECO:0000318"/>
    <property type="project" value="GO_Central"/>
</dbReference>
<evidence type="ECO:0000313" key="4">
    <source>
        <dbReference type="Proteomes" id="UP000001449"/>
    </source>
</evidence>
<feature type="compositionally biased region" description="Pro residues" evidence="1">
    <location>
        <begin position="1"/>
        <end position="13"/>
    </location>
</feature>
<dbReference type="Proteomes" id="UP000001449">
    <property type="component" value="Chromosome 4"/>
</dbReference>
<dbReference type="InParanoid" id="B8BZ28"/>
<keyword evidence="4" id="KW-1185">Reference proteome</keyword>